<feature type="compositionally biased region" description="Basic and acidic residues" evidence="4">
    <location>
        <begin position="277"/>
        <end position="309"/>
    </location>
</feature>
<feature type="compositionally biased region" description="Basic and acidic residues" evidence="4">
    <location>
        <begin position="36"/>
        <end position="62"/>
    </location>
</feature>
<feature type="compositionally biased region" description="Acidic residues" evidence="4">
    <location>
        <begin position="216"/>
        <end position="225"/>
    </location>
</feature>
<gene>
    <name evidence="5" type="ORF">PSNMU_V1.4_AUG-EV-PASAV3_0037850</name>
</gene>
<proteinExistence type="inferred from homology"/>
<feature type="compositionally biased region" description="Basic residues" evidence="4">
    <location>
        <begin position="63"/>
        <end position="76"/>
    </location>
</feature>
<evidence type="ECO:0008006" key="7">
    <source>
        <dbReference type="Google" id="ProtNLM"/>
    </source>
</evidence>
<evidence type="ECO:0000313" key="5">
    <source>
        <dbReference type="EMBL" id="VEU37007.1"/>
    </source>
</evidence>
<evidence type="ECO:0000256" key="2">
    <source>
        <dbReference type="ARBA" id="ARBA00010291"/>
    </source>
</evidence>
<comment type="subcellular location">
    <subcellularLocation>
        <location evidence="1">Nucleus</location>
    </subcellularLocation>
</comment>
<dbReference type="AlphaFoldDB" id="A0A448Z4G1"/>
<evidence type="ECO:0000256" key="1">
    <source>
        <dbReference type="ARBA" id="ARBA00004123"/>
    </source>
</evidence>
<feature type="compositionally biased region" description="Basic residues" evidence="4">
    <location>
        <begin position="340"/>
        <end position="349"/>
    </location>
</feature>
<accession>A0A448Z4G1</accession>
<reference evidence="5 6" key="1">
    <citation type="submission" date="2019-01" db="EMBL/GenBank/DDBJ databases">
        <authorList>
            <person name="Ferrante I. M."/>
        </authorList>
    </citation>
    <scope>NUCLEOTIDE SEQUENCE [LARGE SCALE GENOMIC DNA]</scope>
    <source>
        <strain evidence="5 6">B856</strain>
    </source>
</reference>
<dbReference type="InterPro" id="IPR011051">
    <property type="entry name" value="RmlC_Cupin_sf"/>
</dbReference>
<dbReference type="SUPFAM" id="SSF51182">
    <property type="entry name" value="RmlC-like cupins"/>
    <property type="match status" value="1"/>
</dbReference>
<dbReference type="Proteomes" id="UP000291116">
    <property type="component" value="Unassembled WGS sequence"/>
</dbReference>
<dbReference type="GO" id="GO:0051382">
    <property type="term" value="P:kinetochore assembly"/>
    <property type="evidence" value="ECO:0007669"/>
    <property type="project" value="InterPro"/>
</dbReference>
<sequence>MVKTRKIQNSKKGGRSGVVIERTDDSNVDEWFDSAHSPKESARKNEQQEESSIENKERSKTKEAKKKTVKTPKQRVRMSLTGAATEDGSEKGEDSKSAEKYATRLRKKSGSGVSFASPSDLSRVSTAPFSPGREDERKQESTKTNLEGESDTDDAFLTQDNHDEADLAGESDVIALQSAKANGEKLGLASPEVDFPPHEDEVEDDLGPPALPNDLSNDEDEDQEQALEANDGKDDVIGGLDTDHVENSGEKSDSNNDDYHDDDHDDDHEGPGFNMVHDPETPLTVREDRAKKEMEKIKEERRKQRRENNLESESEKDDEDEDEGEPDEQSKSTPKAEKSKRPKKKKKRSVVFSPKGIPIANRDYESVPIGALVEASPDENGPRRSRRARVKPLQFWRGEKLEYGAHNERGYIGKAFGDMPVVTGIKKALPTPYKKRKPVKTSNVSRKGSKKNDVTDTRGSVADEKFNSKKLRRKYKYHDGEEAYLWDDIADETADQKVVAYASNMQGSDLPISKKRKKEEGNVTGKAAQAFNIPNDDSDDYVGYIMGNLTLPPGGIKDSESVGPCAQTFTVVRCQLKAFEVAYGDPDLPDGELDAESAQRFLLGPGDMFRVPPGNSYRLENHSEHTDCLLTWTIIRPRAVPNGTT</sequence>
<feature type="compositionally biased region" description="Polar residues" evidence="4">
    <location>
        <begin position="111"/>
        <end position="128"/>
    </location>
</feature>
<feature type="region of interest" description="Disordered" evidence="4">
    <location>
        <begin position="432"/>
        <end position="460"/>
    </location>
</feature>
<dbReference type="OrthoDB" id="1939643at2759"/>
<dbReference type="Gene3D" id="2.60.120.10">
    <property type="entry name" value="Jelly Rolls"/>
    <property type="match status" value="1"/>
</dbReference>
<evidence type="ECO:0000256" key="4">
    <source>
        <dbReference type="SAM" id="MobiDB-lite"/>
    </source>
</evidence>
<organism evidence="5 6">
    <name type="scientific">Pseudo-nitzschia multistriata</name>
    <dbReference type="NCBI Taxonomy" id="183589"/>
    <lineage>
        <taxon>Eukaryota</taxon>
        <taxon>Sar</taxon>
        <taxon>Stramenopiles</taxon>
        <taxon>Ochrophyta</taxon>
        <taxon>Bacillariophyta</taxon>
        <taxon>Bacillariophyceae</taxon>
        <taxon>Bacillariophycidae</taxon>
        <taxon>Bacillariales</taxon>
        <taxon>Bacillariaceae</taxon>
        <taxon>Pseudo-nitzschia</taxon>
    </lineage>
</organism>
<feature type="compositionally biased region" description="Basic and acidic residues" evidence="4">
    <location>
        <begin position="328"/>
        <end position="339"/>
    </location>
</feature>
<dbReference type="PANTHER" id="PTHR16684">
    <property type="entry name" value="CENTROMERE PROTEIN C"/>
    <property type="match status" value="1"/>
</dbReference>
<comment type="similarity">
    <text evidence="2">Belongs to the CENP-C/MIF2 family.</text>
</comment>
<feature type="compositionally biased region" description="Acidic residues" evidence="4">
    <location>
        <begin position="310"/>
        <end position="327"/>
    </location>
</feature>
<name>A0A448Z4G1_9STRA</name>
<feature type="compositionally biased region" description="Basic and acidic residues" evidence="4">
    <location>
        <begin position="450"/>
        <end position="460"/>
    </location>
</feature>
<keyword evidence="6" id="KW-1185">Reference proteome</keyword>
<feature type="region of interest" description="Disordered" evidence="4">
    <location>
        <begin position="1"/>
        <end position="360"/>
    </location>
</feature>
<feature type="compositionally biased region" description="Basic and acidic residues" evidence="4">
    <location>
        <begin position="88"/>
        <end position="102"/>
    </location>
</feature>
<dbReference type="GO" id="GO:0019237">
    <property type="term" value="F:centromeric DNA binding"/>
    <property type="evidence" value="ECO:0007669"/>
    <property type="project" value="InterPro"/>
</dbReference>
<feature type="compositionally biased region" description="Basic and acidic residues" evidence="4">
    <location>
        <begin position="132"/>
        <end position="141"/>
    </location>
</feature>
<evidence type="ECO:0000256" key="3">
    <source>
        <dbReference type="ARBA" id="ARBA00023242"/>
    </source>
</evidence>
<dbReference type="GO" id="GO:0051315">
    <property type="term" value="P:attachment of mitotic spindle microtubules to kinetochore"/>
    <property type="evidence" value="ECO:0007669"/>
    <property type="project" value="TreeGrafter"/>
</dbReference>
<dbReference type="GO" id="GO:0051455">
    <property type="term" value="P:spindle attachment to meiosis I kinetochore"/>
    <property type="evidence" value="ECO:0007669"/>
    <property type="project" value="TreeGrafter"/>
</dbReference>
<dbReference type="GO" id="GO:0000776">
    <property type="term" value="C:kinetochore"/>
    <property type="evidence" value="ECO:0007669"/>
    <property type="project" value="InterPro"/>
</dbReference>
<evidence type="ECO:0000313" key="6">
    <source>
        <dbReference type="Proteomes" id="UP000291116"/>
    </source>
</evidence>
<feature type="compositionally biased region" description="Basic and acidic residues" evidence="4">
    <location>
        <begin position="230"/>
        <end position="270"/>
    </location>
</feature>
<protein>
    <recommendedName>
        <fullName evidence="7">Mif2/CENP-C cupin domain-containing protein</fullName>
    </recommendedName>
</protein>
<keyword evidence="3" id="KW-0539">Nucleus</keyword>
<feature type="compositionally biased region" description="Basic residues" evidence="4">
    <location>
        <begin position="1"/>
        <end position="14"/>
    </location>
</feature>
<dbReference type="EMBL" id="CAACVS010000112">
    <property type="protein sequence ID" value="VEU37007.1"/>
    <property type="molecule type" value="Genomic_DNA"/>
</dbReference>
<dbReference type="InterPro" id="IPR014710">
    <property type="entry name" value="RmlC-like_jellyroll"/>
</dbReference>
<dbReference type="PANTHER" id="PTHR16684:SF11">
    <property type="entry name" value="CENTROMERE PROTEIN C"/>
    <property type="match status" value="1"/>
</dbReference>
<dbReference type="InterPro" id="IPR028386">
    <property type="entry name" value="CENP-C/Mif2/cnp3"/>
</dbReference>
<dbReference type="GO" id="GO:0005634">
    <property type="term" value="C:nucleus"/>
    <property type="evidence" value="ECO:0007669"/>
    <property type="project" value="UniProtKB-SubCell"/>
</dbReference>